<gene>
    <name evidence="3" type="ORF">DL238_10675</name>
</gene>
<keyword evidence="4" id="KW-1185">Reference proteome</keyword>
<feature type="signal peptide" evidence="1">
    <location>
        <begin position="1"/>
        <end position="23"/>
    </location>
</feature>
<evidence type="ECO:0000313" key="3">
    <source>
        <dbReference type="EMBL" id="RDS78016.1"/>
    </source>
</evidence>
<proteinExistence type="predicted"/>
<keyword evidence="1" id="KW-0732">Signal</keyword>
<feature type="chain" id="PRO_5017321845" description="DUF6438 domain-containing protein" evidence="1">
    <location>
        <begin position="24"/>
        <end position="169"/>
    </location>
</feature>
<dbReference type="AlphaFoldDB" id="A0A395LLV2"/>
<accession>A0A395LLV2</accession>
<protein>
    <recommendedName>
        <fullName evidence="2">DUF6438 domain-containing protein</fullName>
    </recommendedName>
</protein>
<reference evidence="3 4" key="1">
    <citation type="submission" date="2018-07" db="EMBL/GenBank/DDBJ databases">
        <title>Erythrobacter nanhaiensis sp. nov., a novel member of the genus Erythrobacter isolated from the South China Sea.</title>
        <authorList>
            <person name="Chen X."/>
            <person name="Liu J."/>
        </authorList>
    </citation>
    <scope>NUCLEOTIDE SEQUENCE [LARGE SCALE GENOMIC DNA]</scope>
    <source>
        <strain evidence="3 4">S-5</strain>
    </source>
</reference>
<organism evidence="3 4">
    <name type="scientific">Alteriqipengyuania lutimaris</name>
    <dbReference type="NCBI Taxonomy" id="1538146"/>
    <lineage>
        <taxon>Bacteria</taxon>
        <taxon>Pseudomonadati</taxon>
        <taxon>Pseudomonadota</taxon>
        <taxon>Alphaproteobacteria</taxon>
        <taxon>Sphingomonadales</taxon>
        <taxon>Erythrobacteraceae</taxon>
        <taxon>Alteriqipengyuania</taxon>
    </lineage>
</organism>
<dbReference type="Proteomes" id="UP000254101">
    <property type="component" value="Unassembled WGS sequence"/>
</dbReference>
<evidence type="ECO:0000259" key="2">
    <source>
        <dbReference type="Pfam" id="PF20033"/>
    </source>
</evidence>
<dbReference type="RefSeq" id="WP_115492245.1">
    <property type="nucleotide sequence ID" value="NZ_JACHWW010000001.1"/>
</dbReference>
<evidence type="ECO:0000256" key="1">
    <source>
        <dbReference type="SAM" id="SignalP"/>
    </source>
</evidence>
<name>A0A395LLV2_9SPHN</name>
<feature type="domain" description="DUF6438" evidence="2">
    <location>
        <begin position="29"/>
        <end position="138"/>
    </location>
</feature>
<dbReference type="EMBL" id="QRBB01000001">
    <property type="protein sequence ID" value="RDS78016.1"/>
    <property type="molecule type" value="Genomic_DNA"/>
</dbReference>
<dbReference type="Pfam" id="PF20033">
    <property type="entry name" value="DUF6438"/>
    <property type="match status" value="1"/>
</dbReference>
<comment type="caution">
    <text evidence="3">The sequence shown here is derived from an EMBL/GenBank/DDBJ whole genome shotgun (WGS) entry which is preliminary data.</text>
</comment>
<evidence type="ECO:0000313" key="4">
    <source>
        <dbReference type="Proteomes" id="UP000254101"/>
    </source>
</evidence>
<dbReference type="OrthoDB" id="7172369at2"/>
<dbReference type="InterPro" id="IPR045497">
    <property type="entry name" value="DUF6438"/>
</dbReference>
<sequence length="169" mass="18450">MLRHALPVLAALPLAACATPAIEDTPASSIEYSLTPCFGFCPSFSLAVNEDGKGTFDGERFVAHEGPAQFTASRAQAAAFARRLAPFRPESSVSYGYENCDGPVATDSPSVKITWREPGSEPVTLKWYMGCRQPGLTENRDALYKAWRELPVDELVGSDEERQTYGRVD</sequence>